<proteinExistence type="predicted"/>
<evidence type="ECO:0000313" key="1">
    <source>
        <dbReference type="EMBL" id="KAJ8884408.1"/>
    </source>
</evidence>
<sequence>MMFTIQNPYFFASLRSKSITATPQHLSFISCHCFKGGDGFRGDCEKGRKFLVMALEEDVRLGVLADSYRWVEGAMTADSPDLPDLAWRLETTLLHLVLCGSCVEDYSQRLAHLRTRDKQLSDKSLSPRHLARAPCHTPEDACNGPGYWELPTYRRYHFMWLTIAMPSLDAESEVLRVDEGDCSELGAVSELKGGGTGDPRENPPTTCIVRHDSDLLRSGDPTEGWLTSAHFPHEVKEYFLPDDVIGGHAYLVIAYGTDCHPRLLEASATRGPLREFSLIVTFDKATRIVKNCQSHVMPDPHSSRPKSPDLNPLDFCLWGHSEALVYAAPGYRAGTLRNLIVAGCETIRNFPEIHQRIQVSMQRRADACRAERSSPSKQNRVLTPGWNALGYSHVGIVTDYASVQLVFSGIFRFPALAFLRCLVYRFTLVGSRDFFLKSCPNLSTLHYIKKKKQKILQTTQNQCYMAANNLFAKLVECVCARVELKLTVVEACRQKPRMTAAAARILAMFYAVRGAGRTASARLHGQRRGRGTVLLWSADNSNSAL</sequence>
<comment type="caution">
    <text evidence="1">The sequence shown here is derived from an EMBL/GenBank/DDBJ whole genome shotgun (WGS) entry which is preliminary data.</text>
</comment>
<accession>A0ABQ9HKD4</accession>
<evidence type="ECO:0000313" key="2">
    <source>
        <dbReference type="Proteomes" id="UP001159363"/>
    </source>
</evidence>
<dbReference type="Proteomes" id="UP001159363">
    <property type="component" value="Chromosome 4"/>
</dbReference>
<name>A0ABQ9HKD4_9NEOP</name>
<gene>
    <name evidence="1" type="ORF">PR048_016265</name>
</gene>
<organism evidence="1 2">
    <name type="scientific">Dryococelus australis</name>
    <dbReference type="NCBI Taxonomy" id="614101"/>
    <lineage>
        <taxon>Eukaryota</taxon>
        <taxon>Metazoa</taxon>
        <taxon>Ecdysozoa</taxon>
        <taxon>Arthropoda</taxon>
        <taxon>Hexapoda</taxon>
        <taxon>Insecta</taxon>
        <taxon>Pterygota</taxon>
        <taxon>Neoptera</taxon>
        <taxon>Polyneoptera</taxon>
        <taxon>Phasmatodea</taxon>
        <taxon>Verophasmatodea</taxon>
        <taxon>Anareolatae</taxon>
        <taxon>Phasmatidae</taxon>
        <taxon>Eurycanthinae</taxon>
        <taxon>Dryococelus</taxon>
    </lineage>
</organism>
<dbReference type="EMBL" id="JARBHB010000005">
    <property type="protein sequence ID" value="KAJ8884408.1"/>
    <property type="molecule type" value="Genomic_DNA"/>
</dbReference>
<dbReference type="InterPro" id="IPR036397">
    <property type="entry name" value="RNaseH_sf"/>
</dbReference>
<dbReference type="Gene3D" id="3.30.420.10">
    <property type="entry name" value="Ribonuclease H-like superfamily/Ribonuclease H"/>
    <property type="match status" value="1"/>
</dbReference>
<reference evidence="1 2" key="1">
    <citation type="submission" date="2023-02" db="EMBL/GenBank/DDBJ databases">
        <title>LHISI_Scaffold_Assembly.</title>
        <authorList>
            <person name="Stuart O.P."/>
            <person name="Cleave R."/>
            <person name="Magrath M.J.L."/>
            <person name="Mikheyev A.S."/>
        </authorList>
    </citation>
    <scope>NUCLEOTIDE SEQUENCE [LARGE SCALE GENOMIC DNA]</scope>
    <source>
        <strain evidence="1">Daus_M_001</strain>
        <tissue evidence="1">Leg muscle</tissue>
    </source>
</reference>
<keyword evidence="2" id="KW-1185">Reference proteome</keyword>
<protein>
    <submittedName>
        <fullName evidence="1">Uncharacterized protein</fullName>
    </submittedName>
</protein>